<dbReference type="Gene3D" id="2.40.30.10">
    <property type="entry name" value="Translation factors"/>
    <property type="match status" value="1"/>
</dbReference>
<comment type="caution">
    <text evidence="2">The sequence shown here is derived from an EMBL/GenBank/DDBJ whole genome shotgun (WGS) entry which is preliminary data.</text>
</comment>
<protein>
    <submittedName>
        <fullName evidence="2">Siderophore-interacting protein</fullName>
    </submittedName>
</protein>
<evidence type="ECO:0000313" key="2">
    <source>
        <dbReference type="EMBL" id="GIJ68178.1"/>
    </source>
</evidence>
<dbReference type="CDD" id="cd06193">
    <property type="entry name" value="siderophore_interacting"/>
    <property type="match status" value="1"/>
</dbReference>
<dbReference type="SUPFAM" id="SSF63380">
    <property type="entry name" value="Riboflavin synthase domain-like"/>
    <property type="match status" value="1"/>
</dbReference>
<dbReference type="EMBL" id="BOPH01000037">
    <property type="protein sequence ID" value="GIJ68178.1"/>
    <property type="molecule type" value="Genomic_DNA"/>
</dbReference>
<dbReference type="PROSITE" id="PS51384">
    <property type="entry name" value="FAD_FR"/>
    <property type="match status" value="1"/>
</dbReference>
<dbReference type="PANTHER" id="PTHR30157:SF0">
    <property type="entry name" value="NADPH-DEPENDENT FERRIC-CHELATE REDUCTASE"/>
    <property type="match status" value="1"/>
</dbReference>
<proteinExistence type="predicted"/>
<organism evidence="2 3">
    <name type="scientific">Virgisporangium ochraceum</name>
    <dbReference type="NCBI Taxonomy" id="65505"/>
    <lineage>
        <taxon>Bacteria</taxon>
        <taxon>Bacillati</taxon>
        <taxon>Actinomycetota</taxon>
        <taxon>Actinomycetes</taxon>
        <taxon>Micromonosporales</taxon>
        <taxon>Micromonosporaceae</taxon>
        <taxon>Virgisporangium</taxon>
    </lineage>
</organism>
<feature type="domain" description="FAD-binding FR-type" evidence="1">
    <location>
        <begin position="10"/>
        <end position="137"/>
    </location>
</feature>
<dbReference type="InterPro" id="IPR039261">
    <property type="entry name" value="FNR_nucleotide-bd"/>
</dbReference>
<evidence type="ECO:0000259" key="1">
    <source>
        <dbReference type="PROSITE" id="PS51384"/>
    </source>
</evidence>
<dbReference type="InterPro" id="IPR007037">
    <property type="entry name" value="SIP_rossman_dom"/>
</dbReference>
<dbReference type="GO" id="GO:0016491">
    <property type="term" value="F:oxidoreductase activity"/>
    <property type="evidence" value="ECO:0007669"/>
    <property type="project" value="InterPro"/>
</dbReference>
<dbReference type="InterPro" id="IPR017927">
    <property type="entry name" value="FAD-bd_FR_type"/>
</dbReference>
<dbReference type="Pfam" id="PF08021">
    <property type="entry name" value="FAD_binding_9"/>
    <property type="match status" value="1"/>
</dbReference>
<sequence>MTTTQVVAPWRQFTVEVAAVTRLSPSFVRLTFAGIDLDRFADNGYDQRFKLIFPVPGHGFADLPGGADWYERWRALPENRRNPFRTYTVRGVRPDRNELDVDVALHGETGPASRWAVNAKVGDPLVLLGPDAGFTGDHGGIEFRPPADGSTVLLAGDETAVPAICSILERLPEHTRGEAVLEVPHAADRLAVAAPAGVALTWVAREGAAFGSALIPAVVAAAGRLLPTPTGEVDAELADIDVDESILWEVPAATPDLPLYAWLAGEAAVIRTLRRHLVAERGMDRKAVAFMGYWRLGRAEN</sequence>
<dbReference type="PANTHER" id="PTHR30157">
    <property type="entry name" value="FERRIC REDUCTASE, NADPH-DEPENDENT"/>
    <property type="match status" value="1"/>
</dbReference>
<keyword evidence="3" id="KW-1185">Reference proteome</keyword>
<dbReference type="InterPro" id="IPR039374">
    <property type="entry name" value="SIP_fam"/>
</dbReference>
<evidence type="ECO:0000313" key="3">
    <source>
        <dbReference type="Proteomes" id="UP000635606"/>
    </source>
</evidence>
<dbReference type="AlphaFoldDB" id="A0A8J3ZSG6"/>
<dbReference type="InterPro" id="IPR017938">
    <property type="entry name" value="Riboflavin_synthase-like_b-brl"/>
</dbReference>
<dbReference type="Pfam" id="PF04954">
    <property type="entry name" value="SIP"/>
    <property type="match status" value="1"/>
</dbReference>
<dbReference type="Gene3D" id="3.40.50.80">
    <property type="entry name" value="Nucleotide-binding domain of ferredoxin-NADP reductase (FNR) module"/>
    <property type="match status" value="1"/>
</dbReference>
<dbReference type="InterPro" id="IPR013113">
    <property type="entry name" value="SIP_FAD-bd"/>
</dbReference>
<accession>A0A8J3ZSG6</accession>
<reference evidence="2" key="1">
    <citation type="submission" date="2021-01" db="EMBL/GenBank/DDBJ databases">
        <title>Whole genome shotgun sequence of Virgisporangium ochraceum NBRC 16418.</title>
        <authorList>
            <person name="Komaki H."/>
            <person name="Tamura T."/>
        </authorList>
    </citation>
    <scope>NUCLEOTIDE SEQUENCE</scope>
    <source>
        <strain evidence="2">NBRC 16418</strain>
    </source>
</reference>
<dbReference type="RefSeq" id="WP_203928121.1">
    <property type="nucleotide sequence ID" value="NZ_BOPH01000037.1"/>
</dbReference>
<gene>
    <name evidence="2" type="ORF">Voc01_030950</name>
</gene>
<dbReference type="Proteomes" id="UP000635606">
    <property type="component" value="Unassembled WGS sequence"/>
</dbReference>
<name>A0A8J3ZSG6_9ACTN</name>